<comment type="caution">
    <text evidence="1">The sequence shown here is derived from an EMBL/GenBank/DDBJ whole genome shotgun (WGS) entry which is preliminary data.</text>
</comment>
<accession>A0A420DGV1</accession>
<evidence type="ECO:0008006" key="3">
    <source>
        <dbReference type="Google" id="ProtNLM"/>
    </source>
</evidence>
<gene>
    <name evidence="1" type="ORF">BXY80_2234</name>
</gene>
<dbReference type="AlphaFoldDB" id="A0A420DGV1"/>
<evidence type="ECO:0000313" key="1">
    <source>
        <dbReference type="EMBL" id="RKE92315.1"/>
    </source>
</evidence>
<dbReference type="RefSeq" id="WP_120201900.1">
    <property type="nucleotide sequence ID" value="NZ_RAQJ01000004.1"/>
</dbReference>
<organism evidence="1 2">
    <name type="scientific">Ichthyenterobacterium magnum</name>
    <dbReference type="NCBI Taxonomy" id="1230530"/>
    <lineage>
        <taxon>Bacteria</taxon>
        <taxon>Pseudomonadati</taxon>
        <taxon>Bacteroidota</taxon>
        <taxon>Flavobacteriia</taxon>
        <taxon>Flavobacteriales</taxon>
        <taxon>Flavobacteriaceae</taxon>
        <taxon>Ichthyenterobacterium</taxon>
    </lineage>
</organism>
<name>A0A420DGV1_9FLAO</name>
<evidence type="ECO:0000313" key="2">
    <source>
        <dbReference type="Proteomes" id="UP000284892"/>
    </source>
</evidence>
<dbReference type="OrthoDB" id="1143855at2"/>
<dbReference type="Proteomes" id="UP000284892">
    <property type="component" value="Unassembled WGS sequence"/>
</dbReference>
<dbReference type="EMBL" id="RAQJ01000004">
    <property type="protein sequence ID" value="RKE92315.1"/>
    <property type="molecule type" value="Genomic_DNA"/>
</dbReference>
<reference evidence="1 2" key="1">
    <citation type="submission" date="2018-09" db="EMBL/GenBank/DDBJ databases">
        <title>Genomic Encyclopedia of Archaeal and Bacterial Type Strains, Phase II (KMG-II): from individual species to whole genera.</title>
        <authorList>
            <person name="Goeker M."/>
        </authorList>
    </citation>
    <scope>NUCLEOTIDE SEQUENCE [LARGE SCALE GENOMIC DNA]</scope>
    <source>
        <strain evidence="1 2">DSM 26283</strain>
    </source>
</reference>
<keyword evidence="2" id="KW-1185">Reference proteome</keyword>
<proteinExistence type="predicted"/>
<protein>
    <recommendedName>
        <fullName evidence="3">Lipocalin-like protein</fullName>
    </recommendedName>
</protein>
<sequence>MKRLLFLLTSLLFINCSKNPETFIKHLNGYWEIEEVTLNDGSKKQYNYNDTIDYINVTDSLSGIRKKLKPNFEGTYKTSNNAENFKIVIENDSLNLYYSTPFTKWKETILNASQDQLLVINSNKDMYLYKRYQPIIIE</sequence>